<dbReference type="InterPro" id="IPR029026">
    <property type="entry name" value="tRNA_m1G_MTases_N"/>
</dbReference>
<keyword evidence="6 7" id="KW-0694">RNA-binding</keyword>
<comment type="catalytic activity">
    <reaction evidence="7">
        <text>guanosine(18) in tRNA + S-adenosyl-L-methionine = 2'-O-methylguanosine(18) in tRNA + S-adenosyl-L-homocysteine + H(+)</text>
        <dbReference type="Rhea" id="RHEA:20077"/>
        <dbReference type="Rhea" id="RHEA-COMP:10190"/>
        <dbReference type="Rhea" id="RHEA-COMP:10192"/>
        <dbReference type="ChEBI" id="CHEBI:15378"/>
        <dbReference type="ChEBI" id="CHEBI:57856"/>
        <dbReference type="ChEBI" id="CHEBI:59789"/>
        <dbReference type="ChEBI" id="CHEBI:74269"/>
        <dbReference type="ChEBI" id="CHEBI:74445"/>
        <dbReference type="EC" id="2.1.1.34"/>
    </reaction>
</comment>
<evidence type="ECO:0000256" key="5">
    <source>
        <dbReference type="ARBA" id="ARBA00022694"/>
    </source>
</evidence>
<keyword evidence="10" id="KW-1185">Reference proteome</keyword>
<dbReference type="InterPro" id="IPR033671">
    <property type="entry name" value="TrmH"/>
</dbReference>
<evidence type="ECO:0000256" key="6">
    <source>
        <dbReference type="ARBA" id="ARBA00022884"/>
    </source>
</evidence>
<dbReference type="RefSeq" id="WP_201429988.1">
    <property type="nucleotide sequence ID" value="NZ_JAEQBW010000001.1"/>
</dbReference>
<keyword evidence="1 7" id="KW-0820">tRNA-binding</keyword>
<keyword evidence="2 7" id="KW-0489">Methyltransferase</keyword>
<dbReference type="Proteomes" id="UP000611723">
    <property type="component" value="Unassembled WGS sequence"/>
</dbReference>
<dbReference type="InterPro" id="IPR029028">
    <property type="entry name" value="Alpha/beta_knot_MTases"/>
</dbReference>
<dbReference type="Gene3D" id="3.40.1280.10">
    <property type="match status" value="1"/>
</dbReference>
<evidence type="ECO:0000313" key="9">
    <source>
        <dbReference type="EMBL" id="MBK6264324.1"/>
    </source>
</evidence>
<dbReference type="PANTHER" id="PTHR43453:SF1">
    <property type="entry name" value="TRNA_RRNA METHYLTRANSFERASE SPOU TYPE DOMAIN-CONTAINING PROTEIN"/>
    <property type="match status" value="1"/>
</dbReference>
<organism evidence="9 10">
    <name type="scientific">Marivirga aurantiaca</name>
    <dbReference type="NCBI Taxonomy" id="2802615"/>
    <lineage>
        <taxon>Bacteria</taxon>
        <taxon>Pseudomonadati</taxon>
        <taxon>Bacteroidota</taxon>
        <taxon>Cytophagia</taxon>
        <taxon>Cytophagales</taxon>
        <taxon>Marivirgaceae</taxon>
        <taxon>Marivirga</taxon>
    </lineage>
</organism>
<reference evidence="9" key="1">
    <citation type="submission" date="2021-01" db="EMBL/GenBank/DDBJ databases">
        <title>Marivirga aurantiaca sp. nov., isolated from intertidal surface sediments.</title>
        <authorList>
            <person name="Zhang M."/>
        </authorList>
    </citation>
    <scope>NUCLEOTIDE SEQUENCE</scope>
    <source>
        <strain evidence="9">S37H4</strain>
    </source>
</reference>
<dbReference type="GO" id="GO:0002938">
    <property type="term" value="P:tRNA guanine ribose methylation"/>
    <property type="evidence" value="ECO:0007669"/>
    <property type="project" value="UniProtKB-UniRule"/>
</dbReference>
<gene>
    <name evidence="7" type="primary">trmH</name>
    <name evidence="9" type="ORF">JKA74_04690</name>
</gene>
<evidence type="ECO:0000256" key="4">
    <source>
        <dbReference type="ARBA" id="ARBA00022691"/>
    </source>
</evidence>
<evidence type="ECO:0000259" key="8">
    <source>
        <dbReference type="Pfam" id="PF00588"/>
    </source>
</evidence>
<comment type="similarity">
    <text evidence="7">Belongs to the class IV-like SAM-binding methyltransferase superfamily. RNA methyltransferase TrmH family.</text>
</comment>
<dbReference type="Pfam" id="PF00588">
    <property type="entry name" value="SpoU_methylase"/>
    <property type="match status" value="1"/>
</dbReference>
<evidence type="ECO:0000256" key="2">
    <source>
        <dbReference type="ARBA" id="ARBA00022603"/>
    </source>
</evidence>
<sequence>MDTHLQQFLIQKYSEFLSEERKNYIHQVLSNRTEYIRVVLEDLTDPHNVNAVFRTGECLGIQHYDVIENNNPFKIGKGVSRGATKWIDIHQYNQQTEGNTLFALKSLKKKGYKILVTSPNEKAKSMEEIDISQPIALVFGNEKEGVSREALQIADEIISIPNYGFTESYNVSVSAAILLYNLIHRMYKEVNSWQFSPEVYSRYHLAWLKKCMARPDYYQNYFVKAFDDQNNI</sequence>
<evidence type="ECO:0000313" key="10">
    <source>
        <dbReference type="Proteomes" id="UP000611723"/>
    </source>
</evidence>
<keyword evidence="4 7" id="KW-0949">S-adenosyl-L-methionine</keyword>
<comment type="function">
    <text evidence="7">Catalyzes the 2'-O methylation of guanosine at position 18 in tRNA.</text>
</comment>
<name>A0A935C6E5_9BACT</name>
<dbReference type="GO" id="GO:0000049">
    <property type="term" value="F:tRNA binding"/>
    <property type="evidence" value="ECO:0007669"/>
    <property type="project" value="UniProtKB-UniRule"/>
</dbReference>
<dbReference type="CDD" id="cd18092">
    <property type="entry name" value="SpoU-like_TrmH"/>
    <property type="match status" value="1"/>
</dbReference>
<dbReference type="SUPFAM" id="SSF75217">
    <property type="entry name" value="alpha/beta knot"/>
    <property type="match status" value="1"/>
</dbReference>
<accession>A0A935C6E5</accession>
<dbReference type="PANTHER" id="PTHR43453">
    <property type="entry name" value="RRNA METHYLASE-LIKE"/>
    <property type="match status" value="1"/>
</dbReference>
<dbReference type="InterPro" id="IPR001537">
    <property type="entry name" value="SpoU_MeTrfase"/>
</dbReference>
<evidence type="ECO:0000256" key="3">
    <source>
        <dbReference type="ARBA" id="ARBA00022679"/>
    </source>
</evidence>
<dbReference type="GO" id="GO:0141100">
    <property type="term" value="F:tRNA (guanine(18)-2'-O)-methyltransferase activity"/>
    <property type="evidence" value="ECO:0007669"/>
    <property type="project" value="UniProtKB-UniRule"/>
</dbReference>
<dbReference type="HAMAP" id="MF_02060">
    <property type="entry name" value="tRNA_methyltr_TrmH"/>
    <property type="match status" value="1"/>
</dbReference>
<comment type="caution">
    <text evidence="9">The sequence shown here is derived from an EMBL/GenBank/DDBJ whole genome shotgun (WGS) entry which is preliminary data.</text>
</comment>
<dbReference type="EMBL" id="JAEQBW010000001">
    <property type="protein sequence ID" value="MBK6264324.1"/>
    <property type="molecule type" value="Genomic_DNA"/>
</dbReference>
<keyword evidence="3 7" id="KW-0808">Transferase</keyword>
<dbReference type="AlphaFoldDB" id="A0A935C6E5"/>
<dbReference type="EC" id="2.1.1.34" evidence="7"/>
<feature type="binding site" evidence="7">
    <location>
        <position position="160"/>
    </location>
    <ligand>
        <name>S-adenosyl-L-methionine</name>
        <dbReference type="ChEBI" id="CHEBI:59789"/>
    </ligand>
</feature>
<keyword evidence="5 7" id="KW-0819">tRNA processing</keyword>
<feature type="domain" description="tRNA/rRNA methyltransferase SpoU type" evidence="8">
    <location>
        <begin position="36"/>
        <end position="180"/>
    </location>
</feature>
<evidence type="ECO:0000256" key="7">
    <source>
        <dbReference type="HAMAP-Rule" id="MF_02060"/>
    </source>
</evidence>
<proteinExistence type="inferred from homology"/>
<feature type="binding site" evidence="7">
    <location>
        <position position="117"/>
    </location>
    <ligand>
        <name>S-adenosyl-L-methionine</name>
        <dbReference type="ChEBI" id="CHEBI:59789"/>
    </ligand>
</feature>
<protein>
    <recommendedName>
        <fullName evidence="7">tRNA (guanosine(18)-2'-O)-methyltransferase</fullName>
        <ecNumber evidence="7">2.1.1.34</ecNumber>
    </recommendedName>
    <alternativeName>
        <fullName evidence="7">tRNA [Gm18] methyltransferase</fullName>
    </alternativeName>
</protein>
<comment type="caution">
    <text evidence="7">Lacks conserved residue(s) required for the propagation of feature annotation.</text>
</comment>
<evidence type="ECO:0000256" key="1">
    <source>
        <dbReference type="ARBA" id="ARBA00022555"/>
    </source>
</evidence>